<keyword evidence="2" id="KW-1185">Reference proteome</keyword>
<protein>
    <submittedName>
        <fullName evidence="1">Uncharacterized protein</fullName>
    </submittedName>
</protein>
<sequence length="169" mass="19377">MRRLLENHCFENLALDCALFSINAQDPERGHFLVAHVDYTSQIRTRRREFGKDEAMRLTPDDPTRDPCIAGSLIALAQKLRLKELKKTHHDVHLIVSSFGDNARIGVYSATVQRSFLQFINFPFLPLRNNRLDISYAPISFTPYTSLHKRVVGVIYSHRQMLKANLGKG</sequence>
<evidence type="ECO:0000313" key="1">
    <source>
        <dbReference type="EMBL" id="KAF6807384.1"/>
    </source>
</evidence>
<dbReference type="AlphaFoldDB" id="A0A8H6J6F4"/>
<dbReference type="Proteomes" id="UP000654918">
    <property type="component" value="Unassembled WGS sequence"/>
</dbReference>
<organism evidence="1 2">
    <name type="scientific">Colletotrichum plurivorum</name>
    <dbReference type="NCBI Taxonomy" id="2175906"/>
    <lineage>
        <taxon>Eukaryota</taxon>
        <taxon>Fungi</taxon>
        <taxon>Dikarya</taxon>
        <taxon>Ascomycota</taxon>
        <taxon>Pezizomycotina</taxon>
        <taxon>Sordariomycetes</taxon>
        <taxon>Hypocreomycetidae</taxon>
        <taxon>Glomerellales</taxon>
        <taxon>Glomerellaceae</taxon>
        <taxon>Colletotrichum</taxon>
        <taxon>Colletotrichum orchidearum species complex</taxon>
    </lineage>
</organism>
<reference evidence="1" key="1">
    <citation type="journal article" date="2020" name="Phytopathology">
        <title>Genome Sequence Resources of Colletotrichum truncatum, C. plurivorum, C. musicola, and C. sojae: Four Species Pathogenic to Soybean (Glycine max).</title>
        <authorList>
            <person name="Rogerio F."/>
            <person name="Boufleur T.R."/>
            <person name="Ciampi-Guillardi M."/>
            <person name="Sukno S.A."/>
            <person name="Thon M.R."/>
            <person name="Massola Junior N.S."/>
            <person name="Baroncelli R."/>
        </authorList>
    </citation>
    <scope>NUCLEOTIDE SEQUENCE</scope>
    <source>
        <strain evidence="1">LFN00145</strain>
    </source>
</reference>
<name>A0A8H6J6F4_9PEZI</name>
<gene>
    <name evidence="1" type="ORF">CPLU01_15800</name>
</gene>
<evidence type="ECO:0000313" key="2">
    <source>
        <dbReference type="Proteomes" id="UP000654918"/>
    </source>
</evidence>
<comment type="caution">
    <text evidence="1">The sequence shown here is derived from an EMBL/GenBank/DDBJ whole genome shotgun (WGS) entry which is preliminary data.</text>
</comment>
<accession>A0A8H6J6F4</accession>
<dbReference type="EMBL" id="WIGO01000632">
    <property type="protein sequence ID" value="KAF6807384.1"/>
    <property type="molecule type" value="Genomic_DNA"/>
</dbReference>
<proteinExistence type="predicted"/>